<keyword evidence="5 8" id="KW-0812">Transmembrane</keyword>
<keyword evidence="7 8" id="KW-0472">Membrane</keyword>
<protein>
    <submittedName>
        <fullName evidence="10">ABC transporter permease</fullName>
    </submittedName>
</protein>
<feature type="transmembrane region" description="Helical" evidence="8">
    <location>
        <begin position="274"/>
        <end position="296"/>
    </location>
</feature>
<evidence type="ECO:0000313" key="11">
    <source>
        <dbReference type="Proteomes" id="UP000284202"/>
    </source>
</evidence>
<dbReference type="InterPro" id="IPR000515">
    <property type="entry name" value="MetI-like"/>
</dbReference>
<keyword evidence="11" id="KW-1185">Reference proteome</keyword>
<gene>
    <name evidence="10" type="ORF">D3P04_01485</name>
</gene>
<keyword evidence="6 8" id="KW-1133">Transmembrane helix</keyword>
<comment type="subcellular location">
    <subcellularLocation>
        <location evidence="1 8">Cell membrane</location>
        <topology evidence="1 8">Multi-pass membrane protein</topology>
    </subcellularLocation>
</comment>
<comment type="caution">
    <text evidence="10">The sequence shown here is derived from an EMBL/GenBank/DDBJ whole genome shotgun (WGS) entry which is preliminary data.</text>
</comment>
<organism evidence="10 11">
    <name type="scientific">Paracoccus onubensis</name>
    <dbReference type="NCBI Taxonomy" id="1675788"/>
    <lineage>
        <taxon>Bacteria</taxon>
        <taxon>Pseudomonadati</taxon>
        <taxon>Pseudomonadota</taxon>
        <taxon>Alphaproteobacteria</taxon>
        <taxon>Rhodobacterales</taxon>
        <taxon>Paracoccaceae</taxon>
        <taxon>Paracoccus</taxon>
    </lineage>
</organism>
<feature type="transmembrane region" description="Helical" evidence="8">
    <location>
        <begin position="92"/>
        <end position="111"/>
    </location>
</feature>
<dbReference type="PANTHER" id="PTHR42929">
    <property type="entry name" value="INNER MEMBRANE ABC TRANSPORTER PERMEASE PROTEIN YDCU-RELATED-RELATED"/>
    <property type="match status" value="1"/>
</dbReference>
<dbReference type="EMBL" id="QZCG01000001">
    <property type="protein sequence ID" value="RJE89336.1"/>
    <property type="molecule type" value="Genomic_DNA"/>
</dbReference>
<dbReference type="Pfam" id="PF00528">
    <property type="entry name" value="BPD_transp_1"/>
    <property type="match status" value="1"/>
</dbReference>
<evidence type="ECO:0000256" key="3">
    <source>
        <dbReference type="ARBA" id="ARBA00022448"/>
    </source>
</evidence>
<dbReference type="CDD" id="cd06261">
    <property type="entry name" value="TM_PBP2"/>
    <property type="match status" value="1"/>
</dbReference>
<evidence type="ECO:0000256" key="6">
    <source>
        <dbReference type="ARBA" id="ARBA00022989"/>
    </source>
</evidence>
<keyword evidence="4" id="KW-1003">Cell membrane</keyword>
<dbReference type="AlphaFoldDB" id="A0A418T892"/>
<evidence type="ECO:0000256" key="2">
    <source>
        <dbReference type="ARBA" id="ARBA00007069"/>
    </source>
</evidence>
<accession>A0A418T892</accession>
<dbReference type="PROSITE" id="PS50928">
    <property type="entry name" value="ABC_TM1"/>
    <property type="match status" value="1"/>
</dbReference>
<evidence type="ECO:0000256" key="5">
    <source>
        <dbReference type="ARBA" id="ARBA00022692"/>
    </source>
</evidence>
<dbReference type="PANTHER" id="PTHR42929:SF5">
    <property type="entry name" value="ABC TRANSPORTER PERMEASE PROTEIN"/>
    <property type="match status" value="1"/>
</dbReference>
<feature type="transmembrane region" description="Helical" evidence="8">
    <location>
        <begin position="175"/>
        <end position="194"/>
    </location>
</feature>
<dbReference type="Proteomes" id="UP000284202">
    <property type="component" value="Unassembled WGS sequence"/>
</dbReference>
<dbReference type="SUPFAM" id="SSF161098">
    <property type="entry name" value="MetI-like"/>
    <property type="match status" value="1"/>
</dbReference>
<keyword evidence="3 8" id="KW-0813">Transport</keyword>
<evidence type="ECO:0000256" key="4">
    <source>
        <dbReference type="ARBA" id="ARBA00022475"/>
    </source>
</evidence>
<name>A0A418T892_9RHOB</name>
<dbReference type="GO" id="GO:0055085">
    <property type="term" value="P:transmembrane transport"/>
    <property type="evidence" value="ECO:0007669"/>
    <property type="project" value="InterPro"/>
</dbReference>
<feature type="domain" description="ABC transmembrane type-1" evidence="9">
    <location>
        <begin position="86"/>
        <end position="292"/>
    </location>
</feature>
<comment type="similarity">
    <text evidence="2">Belongs to the binding-protein-dependent transport system permease family. CysTW subfamily.</text>
</comment>
<evidence type="ECO:0000259" key="9">
    <source>
        <dbReference type="PROSITE" id="PS50928"/>
    </source>
</evidence>
<dbReference type="RefSeq" id="WP_119745186.1">
    <property type="nucleotide sequence ID" value="NZ_QZCG01000001.1"/>
</dbReference>
<sequence>MEPAALAETAIPQAQLDRNRHTLNRERRHENWSMLRLTIPALLIVGVLMVAPLLWLLSMSFVDIEGNYGLGNYRLFFSEPVYVEIFLNTFKIALMVTVISVLMGYPVAYLMSILPPKWAGPMMLAVLVPFWTSGLVRTFSWLIILQRKGLINETLSWLNLIERPLTLVHNMTGTVIGMVHIMIPFLILPLYASMKAIDGNLMRAAANVGSSPTHAFFRIFLPLSMPGLIAGTIMIFVMSLGFYITPALLGGGRVKMIAQRIEESLALYPTWGPAAALAVLLLLMTALCLWISLILVRRLSPERVR</sequence>
<reference evidence="11" key="1">
    <citation type="submission" date="2018-09" db="EMBL/GenBank/DDBJ databases">
        <title>Acidovorax cavernicola nov. sp. isolated from Gruta de las Maravillas (Aracena, Spain).</title>
        <authorList>
            <person name="Jurado V."/>
            <person name="Gutierrez-Patricio S."/>
            <person name="Gonzalez-Pimentel J.L."/>
            <person name="Miller A.Z."/>
            <person name="Laiz L."/>
            <person name="Saiz-Jimenez C."/>
        </authorList>
    </citation>
    <scope>NUCLEOTIDE SEQUENCE [LARGE SCALE GENOMIC DNA]</scope>
    <source>
        <strain evidence="11">1011MAR3C25</strain>
    </source>
</reference>
<dbReference type="OrthoDB" id="9807047at2"/>
<feature type="transmembrane region" description="Helical" evidence="8">
    <location>
        <begin position="123"/>
        <end position="144"/>
    </location>
</feature>
<evidence type="ECO:0000313" key="10">
    <source>
        <dbReference type="EMBL" id="RJE89336.1"/>
    </source>
</evidence>
<feature type="transmembrane region" description="Helical" evidence="8">
    <location>
        <begin position="34"/>
        <end position="57"/>
    </location>
</feature>
<evidence type="ECO:0000256" key="7">
    <source>
        <dbReference type="ARBA" id="ARBA00023136"/>
    </source>
</evidence>
<dbReference type="GO" id="GO:0005886">
    <property type="term" value="C:plasma membrane"/>
    <property type="evidence" value="ECO:0007669"/>
    <property type="project" value="UniProtKB-SubCell"/>
</dbReference>
<feature type="transmembrane region" description="Helical" evidence="8">
    <location>
        <begin position="215"/>
        <end position="244"/>
    </location>
</feature>
<evidence type="ECO:0000256" key="1">
    <source>
        <dbReference type="ARBA" id="ARBA00004651"/>
    </source>
</evidence>
<evidence type="ECO:0000256" key="8">
    <source>
        <dbReference type="RuleBase" id="RU363032"/>
    </source>
</evidence>
<proteinExistence type="inferred from homology"/>
<dbReference type="Gene3D" id="1.10.3720.10">
    <property type="entry name" value="MetI-like"/>
    <property type="match status" value="1"/>
</dbReference>
<dbReference type="InterPro" id="IPR035906">
    <property type="entry name" value="MetI-like_sf"/>
</dbReference>